<dbReference type="EMBL" id="JH651379">
    <property type="protein sequence ID" value="EIJ38909.1"/>
    <property type="molecule type" value="Genomic_DNA"/>
</dbReference>
<proteinExistence type="predicted"/>
<dbReference type="RefSeq" id="WP_008612223.1">
    <property type="nucleotide sequence ID" value="NZ_JH651379.1"/>
</dbReference>
<accession>I3C5L6</accession>
<protein>
    <recommendedName>
        <fullName evidence="3">N-acetylglutamate synthase</fullName>
    </recommendedName>
</protein>
<organism evidence="1 2">
    <name type="scientific">Galbibacter orientalis DSM 19592</name>
    <dbReference type="NCBI Taxonomy" id="926559"/>
    <lineage>
        <taxon>Bacteria</taxon>
        <taxon>Pseudomonadati</taxon>
        <taxon>Bacteroidota</taxon>
        <taxon>Flavobacteriia</taxon>
        <taxon>Flavobacteriales</taxon>
        <taxon>Flavobacteriaceae</taxon>
        <taxon>Galbibacter</taxon>
    </lineage>
</organism>
<dbReference type="InterPro" id="IPR058595">
    <property type="entry name" value="Avidin-like"/>
</dbReference>
<reference evidence="1 2" key="1">
    <citation type="submission" date="2012-02" db="EMBL/GenBank/DDBJ databases">
        <title>Improved High-Quality Draft genome of Joostella marina DSM 19592.</title>
        <authorList>
            <consortium name="US DOE Joint Genome Institute (JGI-PGF)"/>
            <person name="Lucas S."/>
            <person name="Copeland A."/>
            <person name="Lapidus A."/>
            <person name="Bruce D."/>
            <person name="Goodwin L."/>
            <person name="Pitluck S."/>
            <person name="Peters L."/>
            <person name="Chertkov O."/>
            <person name="Ovchinnikova G."/>
            <person name="Kyrpides N."/>
            <person name="Mavromatis K."/>
            <person name="Detter J.C."/>
            <person name="Han C."/>
            <person name="Land M."/>
            <person name="Hauser L."/>
            <person name="Markowitz V."/>
            <person name="Cheng J.-F."/>
            <person name="Hugenholtz P."/>
            <person name="Woyke T."/>
            <person name="Wu D."/>
            <person name="Tindall B."/>
            <person name="Brambilla E."/>
            <person name="Klenk H.-P."/>
            <person name="Eisen J.A."/>
        </authorList>
    </citation>
    <scope>NUCLEOTIDE SEQUENCE [LARGE SCALE GENOMIC DNA]</scope>
    <source>
        <strain evidence="1 2">DSM 19592</strain>
    </source>
</reference>
<evidence type="ECO:0000313" key="1">
    <source>
        <dbReference type="EMBL" id="EIJ38909.1"/>
    </source>
</evidence>
<dbReference type="STRING" id="926559.JoomaDRAFT_1911"/>
<dbReference type="Proteomes" id="UP000004690">
    <property type="component" value="Unassembled WGS sequence"/>
</dbReference>
<name>I3C5L6_9FLAO</name>
<gene>
    <name evidence="1" type="ORF">JoomaDRAFT_1911</name>
</gene>
<dbReference type="HOGENOM" id="CLU_146218_1_0_10"/>
<dbReference type="eggNOG" id="COG0590">
    <property type="taxonomic scope" value="Bacteria"/>
</dbReference>
<keyword evidence="2" id="KW-1185">Reference proteome</keyword>
<dbReference type="AlphaFoldDB" id="I3C5L6"/>
<dbReference type="Pfam" id="PF26421">
    <property type="entry name" value="Avidin_like"/>
    <property type="match status" value="1"/>
</dbReference>
<evidence type="ECO:0008006" key="3">
    <source>
        <dbReference type="Google" id="ProtNLM"/>
    </source>
</evidence>
<evidence type="ECO:0000313" key="2">
    <source>
        <dbReference type="Proteomes" id="UP000004690"/>
    </source>
</evidence>
<sequence length="115" mass="12885">MSLINYNNRVFKAISNSENGQTSKETIFYYKQEGNILTATYSGGVILKGHLIGLVNEAGVIDMRYHQIDINGDIKTGKCISTPEVLENGRIKLHESWEWTSDDFSKGTSVIEEVI</sequence>
<dbReference type="OrthoDB" id="5684515at2"/>